<evidence type="ECO:0000313" key="2">
    <source>
        <dbReference type="Proteomes" id="UP001390339"/>
    </source>
</evidence>
<organism evidence="1 2">
    <name type="scientific">Apiospora arundinis</name>
    <dbReference type="NCBI Taxonomy" id="335852"/>
    <lineage>
        <taxon>Eukaryota</taxon>
        <taxon>Fungi</taxon>
        <taxon>Dikarya</taxon>
        <taxon>Ascomycota</taxon>
        <taxon>Pezizomycotina</taxon>
        <taxon>Sordariomycetes</taxon>
        <taxon>Xylariomycetidae</taxon>
        <taxon>Amphisphaeriales</taxon>
        <taxon>Apiosporaceae</taxon>
        <taxon>Apiospora</taxon>
    </lineage>
</organism>
<dbReference type="Proteomes" id="UP001390339">
    <property type="component" value="Unassembled WGS sequence"/>
</dbReference>
<sequence length="66" mass="7243">MNLEASRLPKTGKSPLVFQPDTPFEISAIEHLVKDLVMLAQPTANGLCRDAGKMLDHAVKLGDKKR</sequence>
<reference evidence="1 2" key="1">
    <citation type="journal article" date="2024" name="IMA Fungus">
        <title>Apiospora arundinis, a panoply of carbohydrate-active enzymes and secondary metabolites.</title>
        <authorList>
            <person name="Sorensen T."/>
            <person name="Petersen C."/>
            <person name="Muurmann A.T."/>
            <person name="Christiansen J.V."/>
            <person name="Brundto M.L."/>
            <person name="Overgaard C.K."/>
            <person name="Boysen A.T."/>
            <person name="Wollenberg R.D."/>
            <person name="Larsen T.O."/>
            <person name="Sorensen J.L."/>
            <person name="Nielsen K.L."/>
            <person name="Sondergaard T.E."/>
        </authorList>
    </citation>
    <scope>NUCLEOTIDE SEQUENCE [LARGE SCALE GENOMIC DNA]</scope>
    <source>
        <strain evidence="1 2">AAU 773</strain>
    </source>
</reference>
<dbReference type="EMBL" id="JAPCWZ010000009">
    <property type="protein sequence ID" value="KAK8850888.1"/>
    <property type="molecule type" value="Genomic_DNA"/>
</dbReference>
<accession>A0ABR2HPH4</accession>
<gene>
    <name evidence="1" type="ORF">PGQ11_013367</name>
</gene>
<comment type="caution">
    <text evidence="1">The sequence shown here is derived from an EMBL/GenBank/DDBJ whole genome shotgun (WGS) entry which is preliminary data.</text>
</comment>
<proteinExistence type="predicted"/>
<keyword evidence="2" id="KW-1185">Reference proteome</keyword>
<name>A0ABR2HPH4_9PEZI</name>
<protein>
    <submittedName>
        <fullName evidence="1">Uncharacterized protein</fullName>
    </submittedName>
</protein>
<evidence type="ECO:0000313" key="1">
    <source>
        <dbReference type="EMBL" id="KAK8850888.1"/>
    </source>
</evidence>